<evidence type="ECO:0000313" key="13">
    <source>
        <dbReference type="Proteomes" id="UP000199306"/>
    </source>
</evidence>
<evidence type="ECO:0000256" key="8">
    <source>
        <dbReference type="RuleBase" id="RU003357"/>
    </source>
</evidence>
<evidence type="ECO:0000256" key="4">
    <source>
        <dbReference type="ARBA" id="ARBA00023004"/>
    </source>
</evidence>
<organism evidence="12 13">
    <name type="scientific">Pseudarcicella hirudinis</name>
    <dbReference type="NCBI Taxonomy" id="1079859"/>
    <lineage>
        <taxon>Bacteria</taxon>
        <taxon>Pseudomonadati</taxon>
        <taxon>Bacteroidota</taxon>
        <taxon>Cytophagia</taxon>
        <taxon>Cytophagales</taxon>
        <taxon>Flectobacillaceae</taxon>
        <taxon>Pseudarcicella</taxon>
    </lineage>
</organism>
<keyword evidence="13" id="KW-1185">Reference proteome</keyword>
<evidence type="ECO:0000256" key="2">
    <source>
        <dbReference type="ARBA" id="ARBA00022496"/>
    </source>
</evidence>
<keyword evidence="8" id="KW-0798">TonB box</keyword>
<dbReference type="Pfam" id="PF13715">
    <property type="entry name" value="CarbopepD_reg_2"/>
    <property type="match status" value="1"/>
</dbReference>
<dbReference type="Gene3D" id="2.170.130.10">
    <property type="entry name" value="TonB-dependent receptor, plug domain"/>
    <property type="match status" value="1"/>
</dbReference>
<evidence type="ECO:0000259" key="9">
    <source>
        <dbReference type="Pfam" id="PF00593"/>
    </source>
</evidence>
<evidence type="ECO:0000256" key="3">
    <source>
        <dbReference type="ARBA" id="ARBA00022729"/>
    </source>
</evidence>
<dbReference type="Proteomes" id="UP000199306">
    <property type="component" value="Unassembled WGS sequence"/>
</dbReference>
<dbReference type="InterPro" id="IPR037066">
    <property type="entry name" value="Plug_dom_sf"/>
</dbReference>
<proteinExistence type="inferred from homology"/>
<dbReference type="InterPro" id="IPR023997">
    <property type="entry name" value="TonB-dep_OMP_SusC/RagA_CS"/>
</dbReference>
<dbReference type="Pfam" id="PF07660">
    <property type="entry name" value="STN"/>
    <property type="match status" value="1"/>
</dbReference>
<dbReference type="GO" id="GO:0044718">
    <property type="term" value="P:siderophore transmembrane transport"/>
    <property type="evidence" value="ECO:0007669"/>
    <property type="project" value="TreeGrafter"/>
</dbReference>
<evidence type="ECO:0000256" key="6">
    <source>
        <dbReference type="ARBA" id="ARBA00023237"/>
    </source>
</evidence>
<dbReference type="PANTHER" id="PTHR30069">
    <property type="entry name" value="TONB-DEPENDENT OUTER MEMBRANE RECEPTOR"/>
    <property type="match status" value="1"/>
</dbReference>
<keyword evidence="1 7" id="KW-0813">Transport</keyword>
<evidence type="ECO:0000313" key="12">
    <source>
        <dbReference type="EMBL" id="SFP77518.1"/>
    </source>
</evidence>
<dbReference type="InterPro" id="IPR023996">
    <property type="entry name" value="TonB-dep_OMP_SusC/RagA"/>
</dbReference>
<dbReference type="InterPro" id="IPR012910">
    <property type="entry name" value="Plug_dom"/>
</dbReference>
<reference evidence="12 13" key="1">
    <citation type="submission" date="2016-10" db="EMBL/GenBank/DDBJ databases">
        <authorList>
            <person name="de Groot N.N."/>
        </authorList>
    </citation>
    <scope>NUCLEOTIDE SEQUENCE [LARGE SCALE GENOMIC DNA]</scope>
    <source>
        <strain evidence="13">E92,LMG 26720,CCM 7988</strain>
    </source>
</reference>
<gene>
    <name evidence="12" type="ORF">SAMN04515674_105352</name>
</gene>
<evidence type="ECO:0000256" key="7">
    <source>
        <dbReference type="PROSITE-ProRule" id="PRU01360"/>
    </source>
</evidence>
<feature type="domain" description="TonB-dependent receptor plug" evidence="11">
    <location>
        <begin position="233"/>
        <end position="355"/>
    </location>
</feature>
<dbReference type="GO" id="GO:0009279">
    <property type="term" value="C:cell outer membrane"/>
    <property type="evidence" value="ECO:0007669"/>
    <property type="project" value="UniProtKB-SubCell"/>
</dbReference>
<feature type="domain" description="TonB-dependent receptor-like beta-barrel" evidence="9">
    <location>
        <begin position="569"/>
        <end position="934"/>
    </location>
</feature>
<dbReference type="EMBL" id="FOXH01000005">
    <property type="protein sequence ID" value="SFP77518.1"/>
    <property type="molecule type" value="Genomic_DNA"/>
</dbReference>
<dbReference type="GO" id="GO:0015344">
    <property type="term" value="F:siderophore uptake transmembrane transporter activity"/>
    <property type="evidence" value="ECO:0007669"/>
    <property type="project" value="TreeGrafter"/>
</dbReference>
<sequence>MIGFLYKKPLRTIMKISIMQLLIALVFMGITKANITRAQEVLDQRISLQSSNETFKKLLTTIERNAHVKFVYNPQDIRNVQPLSLDIKNERLSEVLDKILIPLNISYEVSGKQIALFRKTSISVLEVKPILNTYPENESSDQLITGKVVDEKGDAMPGVNILLKGTLKGTVSDGNGQFKLSIPSKEAILIVSFVGYEKQEVSVGNKTSLLITLKAYINAMDEVIVLGYGTQKKINMTGAVSTMNSKEIQLIPASNLSNVLAGRMSGTFISSQTGTPGISSGIKIRGRSSFSTPPGYNPGDPAGEAIATSPIYVIDGVVRDKVSFDALSPNEVADVSILKDAASAAIYGSRSSNGVILVRTKTGSTGKPSISFSSLTSVQTTGVLPQFLSLDESVKLHRAVNGAGSITNEELNYVKATNPQGLNFYNDAYRNPKNQQINLSASGGTDKIKYFLGTSYFNESGFLPNVNYQKYNLRGNISAELVKNLTVGLNLNTSTGTRERFNFTYDYGSDDLNNLWGKLLYMGTNVPSYIDGKPVNPGWLGNVIEMMKNGGYWRNENQQIDALITAEYKVPFIKGLALKSWYSQNTNNSFVKTFAKKQLLYNFKTTGANNLIYTNELVSPTPVLSGDPGQEYVGNEYTKANSYQFDMQVAYDTTIGKHTFGVQGIYEQYEYQSNFFSAYRYNFPAFTTDQFFAASGNNADWKNDGKEVQDGRLSYIGRLNYEYDQRYLFSASVRRDGSVKFAPDKRWGWFPSVSAGWVISNENFFKAMASKSVDFMKLRASYATTGNDVIGGWQWLDQYNIDKNSYYYGNGISGPRLTYGGIPNPNLTWEKSQSLNIGLDVGLFRNVNMTLEYWQRHTYDILGRRVLAVPSEFGGSLPAENYGIMNSNGIEIELGYKNSVGKNFRYEIKGNFNYATNTVIKQDVAANALPFQDPNGKPYGYLYGYNAIGVIKNQADLDKLPKGYTINGVAPQLGDMLLQDVSGPNGVPDNKVDQYDQVVLSKYNGASNAPISYGISVNLSYKNFSIETLFAGLAGFTVTYNDAWGRNFGGGFRVPKYYENAWSPENPNGTAPAPQPWGNAHAAGYQWTSSYNTYNGSFLRMKYLNLNYRLPSQFSQKLRAKDIRIFLSGTNLFNITEFKFFDPEVYQFMSYPVMKTFSAGLSINF</sequence>
<dbReference type="OrthoDB" id="9768177at2"/>
<keyword evidence="2" id="KW-0406">Ion transport</keyword>
<keyword evidence="5 7" id="KW-0472">Membrane</keyword>
<dbReference type="STRING" id="1079859.SAMN04515674_105352"/>
<dbReference type="SUPFAM" id="SSF49464">
    <property type="entry name" value="Carboxypeptidase regulatory domain-like"/>
    <property type="match status" value="1"/>
</dbReference>
<dbReference type="Gene3D" id="3.55.50.30">
    <property type="match status" value="1"/>
</dbReference>
<protein>
    <submittedName>
        <fullName evidence="12">TonB-linked outer membrane protein, SusC/RagA family</fullName>
    </submittedName>
</protein>
<dbReference type="PANTHER" id="PTHR30069:SF29">
    <property type="entry name" value="HEMOGLOBIN AND HEMOGLOBIN-HAPTOGLOBIN-BINDING PROTEIN 1-RELATED"/>
    <property type="match status" value="1"/>
</dbReference>
<dbReference type="NCBIfam" id="TIGR04057">
    <property type="entry name" value="SusC_RagA_signa"/>
    <property type="match status" value="1"/>
</dbReference>
<keyword evidence="7" id="KW-1134">Transmembrane beta strand</keyword>
<dbReference type="InterPro" id="IPR039426">
    <property type="entry name" value="TonB-dep_rcpt-like"/>
</dbReference>
<dbReference type="AlphaFoldDB" id="A0A1I5T3H3"/>
<keyword evidence="3" id="KW-0732">Signal</keyword>
<dbReference type="InterPro" id="IPR008969">
    <property type="entry name" value="CarboxyPept-like_regulatory"/>
</dbReference>
<comment type="similarity">
    <text evidence="7 8">Belongs to the TonB-dependent receptor family.</text>
</comment>
<evidence type="ECO:0000256" key="1">
    <source>
        <dbReference type="ARBA" id="ARBA00022448"/>
    </source>
</evidence>
<dbReference type="PROSITE" id="PS52016">
    <property type="entry name" value="TONB_DEPENDENT_REC_3"/>
    <property type="match status" value="1"/>
</dbReference>
<dbReference type="NCBIfam" id="TIGR04056">
    <property type="entry name" value="OMP_RagA_SusC"/>
    <property type="match status" value="1"/>
</dbReference>
<evidence type="ECO:0000259" key="10">
    <source>
        <dbReference type="Pfam" id="PF07660"/>
    </source>
</evidence>
<dbReference type="SUPFAM" id="SSF56935">
    <property type="entry name" value="Porins"/>
    <property type="match status" value="1"/>
</dbReference>
<evidence type="ECO:0000256" key="5">
    <source>
        <dbReference type="ARBA" id="ARBA00023136"/>
    </source>
</evidence>
<dbReference type="InterPro" id="IPR000531">
    <property type="entry name" value="Beta-barrel_TonB"/>
</dbReference>
<evidence type="ECO:0000259" key="11">
    <source>
        <dbReference type="Pfam" id="PF07715"/>
    </source>
</evidence>
<keyword evidence="4" id="KW-0408">Iron</keyword>
<name>A0A1I5T3H3_9BACT</name>
<dbReference type="Pfam" id="PF07715">
    <property type="entry name" value="Plug"/>
    <property type="match status" value="1"/>
</dbReference>
<feature type="domain" description="Secretin/TonB short N-terminal" evidence="10">
    <location>
        <begin position="69"/>
        <end position="119"/>
    </location>
</feature>
<dbReference type="Gene3D" id="2.60.40.1120">
    <property type="entry name" value="Carboxypeptidase-like, regulatory domain"/>
    <property type="match status" value="1"/>
</dbReference>
<keyword evidence="7" id="KW-0812">Transmembrane</keyword>
<dbReference type="Pfam" id="PF00593">
    <property type="entry name" value="TonB_dep_Rec_b-barrel"/>
    <property type="match status" value="1"/>
</dbReference>
<comment type="subcellular location">
    <subcellularLocation>
        <location evidence="7">Cell outer membrane</location>
        <topology evidence="7">Multi-pass membrane protein</topology>
    </subcellularLocation>
</comment>
<keyword evidence="6 7" id="KW-0998">Cell outer membrane</keyword>
<dbReference type="InterPro" id="IPR011662">
    <property type="entry name" value="Secretin/TonB_short_N"/>
</dbReference>
<accession>A0A1I5T3H3</accession>
<keyword evidence="2" id="KW-0410">Iron transport</keyword>